<dbReference type="PANTHER" id="PTHR10353">
    <property type="entry name" value="GLYCOSYL HYDROLASE"/>
    <property type="match status" value="1"/>
</dbReference>
<evidence type="ECO:0000256" key="13">
    <source>
        <dbReference type="PROSITE-ProRule" id="PRU10055"/>
    </source>
</evidence>
<keyword evidence="8" id="KW-1015">Disulfide bond</keyword>
<evidence type="ECO:0000313" key="18">
    <source>
        <dbReference type="Proteomes" id="UP000807115"/>
    </source>
</evidence>
<dbReference type="PANTHER" id="PTHR10353:SF326">
    <property type="entry name" value="4-HYDROXY-7-METHOXY-3-OXO-3,4-DIHYDRO-2H-1,4-BENZOXAZIN-2-YL GLUCOSIDE BETA-D-GLUCOSIDASE 1, CHLOROPLASTIC"/>
    <property type="match status" value="1"/>
</dbReference>
<dbReference type="OrthoDB" id="774279at2759"/>
<dbReference type="EC" id="3.2.1.182" evidence="3"/>
<evidence type="ECO:0000256" key="4">
    <source>
        <dbReference type="ARBA" id="ARBA00022528"/>
    </source>
</evidence>
<keyword evidence="5" id="KW-0934">Plastid</keyword>
<keyword evidence="6 15" id="KW-0378">Hydrolase</keyword>
<evidence type="ECO:0000256" key="11">
    <source>
        <dbReference type="ARBA" id="ARBA00049199"/>
    </source>
</evidence>
<evidence type="ECO:0000256" key="6">
    <source>
        <dbReference type="ARBA" id="ARBA00022801"/>
    </source>
</evidence>
<organism evidence="17 18">
    <name type="scientific">Sorghum bicolor</name>
    <name type="common">Sorghum</name>
    <name type="synonym">Sorghum vulgare</name>
    <dbReference type="NCBI Taxonomy" id="4558"/>
    <lineage>
        <taxon>Eukaryota</taxon>
        <taxon>Viridiplantae</taxon>
        <taxon>Streptophyta</taxon>
        <taxon>Embryophyta</taxon>
        <taxon>Tracheophyta</taxon>
        <taxon>Spermatophyta</taxon>
        <taxon>Magnoliopsida</taxon>
        <taxon>Liliopsida</taxon>
        <taxon>Poales</taxon>
        <taxon>Poaceae</taxon>
        <taxon>PACMAD clade</taxon>
        <taxon>Panicoideae</taxon>
        <taxon>Andropogonodae</taxon>
        <taxon>Andropogoneae</taxon>
        <taxon>Sorghinae</taxon>
        <taxon>Sorghum</taxon>
    </lineage>
</organism>
<dbReference type="PRINTS" id="PR00131">
    <property type="entry name" value="GLHYDRLASE1"/>
</dbReference>
<comment type="subunit">
    <text evidence="12">Homo- and heterodimer.</text>
</comment>
<feature type="region of interest" description="Disordered" evidence="16">
    <location>
        <begin position="16"/>
        <end position="43"/>
    </location>
</feature>
<dbReference type="InterPro" id="IPR017853">
    <property type="entry name" value="GH"/>
</dbReference>
<gene>
    <name evidence="17" type="ORF">BDA96_08G086400</name>
</gene>
<protein>
    <recommendedName>
        <fullName evidence="3">4-hydroxy-7-methoxy-3-oxo-3,4-dihydro-2H-1,4-benzoxazin-2-yl glucosidebeta-D-glucosidase</fullName>
        <ecNumber evidence="3">3.2.1.182</ecNumber>
    </recommendedName>
</protein>
<comment type="similarity">
    <text evidence="2 14">Belongs to the glycosyl hydrolase 1 family.</text>
</comment>
<keyword evidence="7" id="KW-0809">Transit peptide</keyword>
<reference evidence="17" key="1">
    <citation type="journal article" date="2019" name="BMC Genomics">
        <title>A new reference genome for Sorghum bicolor reveals high levels of sequence similarity between sweet and grain genotypes: implications for the genetics of sugar metabolism.</title>
        <authorList>
            <person name="Cooper E.A."/>
            <person name="Brenton Z.W."/>
            <person name="Flinn B.S."/>
            <person name="Jenkins J."/>
            <person name="Shu S."/>
            <person name="Flowers D."/>
            <person name="Luo F."/>
            <person name="Wang Y."/>
            <person name="Xia P."/>
            <person name="Barry K."/>
            <person name="Daum C."/>
            <person name="Lipzen A."/>
            <person name="Yoshinaga Y."/>
            <person name="Schmutz J."/>
            <person name="Saski C."/>
            <person name="Vermerris W."/>
            <person name="Kresovich S."/>
        </authorList>
    </citation>
    <scope>NUCLEOTIDE SEQUENCE</scope>
</reference>
<dbReference type="PROSITE" id="PS00653">
    <property type="entry name" value="GLYCOSYL_HYDROL_F1_2"/>
    <property type="match status" value="1"/>
</dbReference>
<reference evidence="17" key="2">
    <citation type="submission" date="2020-10" db="EMBL/GenBank/DDBJ databases">
        <authorList>
            <person name="Cooper E.A."/>
            <person name="Brenton Z.W."/>
            <person name="Flinn B.S."/>
            <person name="Jenkins J."/>
            <person name="Shu S."/>
            <person name="Flowers D."/>
            <person name="Luo F."/>
            <person name="Wang Y."/>
            <person name="Xia P."/>
            <person name="Barry K."/>
            <person name="Daum C."/>
            <person name="Lipzen A."/>
            <person name="Yoshinaga Y."/>
            <person name="Schmutz J."/>
            <person name="Saski C."/>
            <person name="Vermerris W."/>
            <person name="Kresovich S."/>
        </authorList>
    </citation>
    <scope>NUCLEOTIDE SEQUENCE</scope>
</reference>
<dbReference type="Proteomes" id="UP000807115">
    <property type="component" value="Chromosome 8"/>
</dbReference>
<dbReference type="GO" id="GO:0009507">
    <property type="term" value="C:chloroplast"/>
    <property type="evidence" value="ECO:0007669"/>
    <property type="project" value="UniProtKB-SubCell"/>
</dbReference>
<keyword evidence="4" id="KW-0150">Chloroplast</keyword>
<dbReference type="GO" id="GO:0008422">
    <property type="term" value="F:beta-glucosidase activity"/>
    <property type="evidence" value="ECO:0007669"/>
    <property type="project" value="UniProtKB-ARBA"/>
</dbReference>
<name>A0A921QEL8_SORBI</name>
<evidence type="ECO:0000256" key="10">
    <source>
        <dbReference type="ARBA" id="ARBA00048544"/>
    </source>
</evidence>
<evidence type="ECO:0000256" key="8">
    <source>
        <dbReference type="ARBA" id="ARBA00023157"/>
    </source>
</evidence>
<dbReference type="GO" id="GO:0005975">
    <property type="term" value="P:carbohydrate metabolic process"/>
    <property type="evidence" value="ECO:0007669"/>
    <property type="project" value="InterPro"/>
</dbReference>
<evidence type="ECO:0000256" key="16">
    <source>
        <dbReference type="SAM" id="MobiDB-lite"/>
    </source>
</evidence>
<dbReference type="GO" id="GO:0102726">
    <property type="term" value="F:DIMBOA glucoside beta-D-glucosidase activity"/>
    <property type="evidence" value="ECO:0007669"/>
    <property type="project" value="UniProtKB-EC"/>
</dbReference>
<evidence type="ECO:0000256" key="9">
    <source>
        <dbReference type="ARBA" id="ARBA00023295"/>
    </source>
</evidence>
<evidence type="ECO:0000256" key="1">
    <source>
        <dbReference type="ARBA" id="ARBA00004229"/>
    </source>
</evidence>
<sequence>MAPLLLHASAISHSAHPGLRSHIGPNNEHISRHLSSSSQNTKRRCNISLRSRAQRISSQLGGQKLEHWEIPKRDWFPPSFTFGAATSAFQIEGGWNEDGKGPSTWDHFCHTYPDFIADKSNGDVAADSYHLYEEDVKLLKEMGMDAYRFSISWPRILPNGTLSDINEKGIAYYNNLINLLIDNGIEPYVTIFHWDTPQALVDDYGGFLDKRIIKDYTDFAGLCFERFGDRVNNWLTFNEPHTFTCLSYGTGILAPGRCSPGMKCPDPTGDSIREPYLVGHNLLLAHAETVDLYNKFHRGEKGRIGLALNVMGTVPYGSTFLDEQAHERCMDYNLGWYLEPVVRGDYPHSMRSSVRDRLPHFTEKEQQKLVGSYDMIGINYYSSRFAKHVDITENFSPELNTHDCCATEEITGPNGNTIGPATGNAWVYMYPKGLKDILMITKKRYGNPPVYITENGMGDIDNGDLSMEAALDDHIRLDYLQRHISVLKDSIDSGANVRGHFTWSLLDNFEWSSGYTERFGIVYVDRENGCKRTLKRSARWLKEFNGAAKRPGNLIKPNFSEINKIKVVTPA</sequence>
<evidence type="ECO:0000256" key="3">
    <source>
        <dbReference type="ARBA" id="ARBA00012857"/>
    </source>
</evidence>
<comment type="catalytic activity">
    <reaction evidence="11">
        <text>DIMBOA beta-D-glucoside + H2O = DIMBOA + D-glucose</text>
        <dbReference type="Rhea" id="RHEA:33975"/>
        <dbReference type="ChEBI" id="CHEBI:4167"/>
        <dbReference type="ChEBI" id="CHEBI:15377"/>
        <dbReference type="ChEBI" id="CHEBI:18048"/>
        <dbReference type="ChEBI" id="CHEBI:37573"/>
        <dbReference type="EC" id="3.2.1.182"/>
    </reaction>
</comment>
<evidence type="ECO:0000313" key="17">
    <source>
        <dbReference type="EMBL" id="KAG0520579.1"/>
    </source>
</evidence>
<dbReference type="InterPro" id="IPR033132">
    <property type="entry name" value="GH_1_N_CS"/>
</dbReference>
<dbReference type="InterPro" id="IPR001360">
    <property type="entry name" value="Glyco_hydro_1"/>
</dbReference>
<evidence type="ECO:0000256" key="14">
    <source>
        <dbReference type="RuleBase" id="RU003690"/>
    </source>
</evidence>
<proteinExistence type="inferred from homology"/>
<dbReference type="AlphaFoldDB" id="A0A921QEL8"/>
<evidence type="ECO:0000256" key="15">
    <source>
        <dbReference type="RuleBase" id="RU004468"/>
    </source>
</evidence>
<dbReference type="InterPro" id="IPR018120">
    <property type="entry name" value="Glyco_hydro_1_AS"/>
</dbReference>
<dbReference type="FunFam" id="3.20.20.80:FF:000041">
    <property type="entry name" value="Beta-glucosidase 7"/>
    <property type="match status" value="1"/>
</dbReference>
<comment type="subcellular location">
    <subcellularLocation>
        <location evidence="1">Plastid</location>
        <location evidence="1">Chloroplast</location>
    </subcellularLocation>
</comment>
<accession>A0A921QEL8</accession>
<comment type="caution">
    <text evidence="17">The sequence shown here is derived from an EMBL/GenBank/DDBJ whole genome shotgun (WGS) entry which is preliminary data.</text>
</comment>
<evidence type="ECO:0000256" key="5">
    <source>
        <dbReference type="ARBA" id="ARBA00022640"/>
    </source>
</evidence>
<dbReference type="Pfam" id="PF00232">
    <property type="entry name" value="Glyco_hydro_1"/>
    <property type="match status" value="1"/>
</dbReference>
<evidence type="ECO:0000256" key="7">
    <source>
        <dbReference type="ARBA" id="ARBA00022946"/>
    </source>
</evidence>
<keyword evidence="9 15" id="KW-0326">Glycosidase</keyword>
<dbReference type="SUPFAM" id="SSF51445">
    <property type="entry name" value="(Trans)glycosidases"/>
    <property type="match status" value="1"/>
</dbReference>
<dbReference type="Gene3D" id="3.20.20.80">
    <property type="entry name" value="Glycosidases"/>
    <property type="match status" value="1"/>
</dbReference>
<evidence type="ECO:0000256" key="12">
    <source>
        <dbReference type="ARBA" id="ARBA00065078"/>
    </source>
</evidence>
<dbReference type="PROSITE" id="PS00572">
    <property type="entry name" value="GLYCOSYL_HYDROL_F1_1"/>
    <property type="match status" value="1"/>
</dbReference>
<comment type="catalytic activity">
    <reaction evidence="10">
        <text>DIBOA beta-D-glucoside + H2O = DIBOA + D-glucose</text>
        <dbReference type="Rhea" id="RHEA:33979"/>
        <dbReference type="ChEBI" id="CHEBI:4167"/>
        <dbReference type="ChEBI" id="CHEBI:15377"/>
        <dbReference type="ChEBI" id="CHEBI:63558"/>
        <dbReference type="ChEBI" id="CHEBI:63670"/>
        <dbReference type="EC" id="3.2.1.182"/>
    </reaction>
</comment>
<feature type="active site" description="Nucleophile" evidence="13">
    <location>
        <position position="454"/>
    </location>
</feature>
<dbReference type="EMBL" id="CM027687">
    <property type="protein sequence ID" value="KAG0520579.1"/>
    <property type="molecule type" value="Genomic_DNA"/>
</dbReference>
<evidence type="ECO:0000256" key="2">
    <source>
        <dbReference type="ARBA" id="ARBA00010838"/>
    </source>
</evidence>